<dbReference type="AlphaFoldDB" id="A0A8D8CQ60"/>
<evidence type="ECO:0000313" key="2">
    <source>
        <dbReference type="EMBL" id="CAG6497702.1"/>
    </source>
</evidence>
<reference evidence="2" key="1">
    <citation type="submission" date="2021-05" db="EMBL/GenBank/DDBJ databases">
        <authorList>
            <person name="Alioto T."/>
            <person name="Alioto T."/>
            <person name="Gomez Garrido J."/>
        </authorList>
    </citation>
    <scope>NUCLEOTIDE SEQUENCE</scope>
</reference>
<protein>
    <submittedName>
        <fullName evidence="2">(northern house mosquito) hypothetical protein</fullName>
    </submittedName>
</protein>
<evidence type="ECO:0000256" key="1">
    <source>
        <dbReference type="SAM" id="Phobius"/>
    </source>
</evidence>
<proteinExistence type="predicted"/>
<sequence>MKMDKSRNKDCIFVFFGFFLREADNCFLNYKFLKKKYKIHFIRFFSLFWFAIYIFIIGASTFEIFVKFKLWYHKLEKTQTLKKTKFMNSKILLFLSSTLTVIIVICLLICSETYA</sequence>
<keyword evidence="1" id="KW-0812">Transmembrane</keyword>
<feature type="transmembrane region" description="Helical" evidence="1">
    <location>
        <begin position="47"/>
        <end position="70"/>
    </location>
</feature>
<keyword evidence="1" id="KW-0472">Membrane</keyword>
<keyword evidence="1" id="KW-1133">Transmembrane helix</keyword>
<feature type="transmembrane region" description="Helical" evidence="1">
    <location>
        <begin position="91"/>
        <end position="114"/>
    </location>
</feature>
<organism evidence="2">
    <name type="scientific">Culex pipiens</name>
    <name type="common">House mosquito</name>
    <dbReference type="NCBI Taxonomy" id="7175"/>
    <lineage>
        <taxon>Eukaryota</taxon>
        <taxon>Metazoa</taxon>
        <taxon>Ecdysozoa</taxon>
        <taxon>Arthropoda</taxon>
        <taxon>Hexapoda</taxon>
        <taxon>Insecta</taxon>
        <taxon>Pterygota</taxon>
        <taxon>Neoptera</taxon>
        <taxon>Endopterygota</taxon>
        <taxon>Diptera</taxon>
        <taxon>Nematocera</taxon>
        <taxon>Culicoidea</taxon>
        <taxon>Culicidae</taxon>
        <taxon>Culicinae</taxon>
        <taxon>Culicini</taxon>
        <taxon>Culex</taxon>
        <taxon>Culex</taxon>
    </lineage>
</organism>
<name>A0A8D8CQ60_CULPI</name>
<dbReference type="EMBL" id="HBUE01133840">
    <property type="protein sequence ID" value="CAG6497702.1"/>
    <property type="molecule type" value="Transcribed_RNA"/>
</dbReference>
<accession>A0A8D8CQ60</accession>